<proteinExistence type="predicted"/>
<evidence type="ECO:0000313" key="1">
    <source>
        <dbReference type="EMBL" id="CAB5060108.1"/>
    </source>
</evidence>
<accession>A0A6J7U7C2</accession>
<dbReference type="AlphaFoldDB" id="A0A6J7U7C2"/>
<protein>
    <submittedName>
        <fullName evidence="1">Unannotated protein</fullName>
    </submittedName>
</protein>
<name>A0A6J7U7C2_9ZZZZ</name>
<organism evidence="1">
    <name type="scientific">freshwater metagenome</name>
    <dbReference type="NCBI Taxonomy" id="449393"/>
    <lineage>
        <taxon>unclassified sequences</taxon>
        <taxon>metagenomes</taxon>
        <taxon>ecological metagenomes</taxon>
    </lineage>
</organism>
<dbReference type="EMBL" id="CAFBQN010000073">
    <property type="protein sequence ID" value="CAB5060108.1"/>
    <property type="molecule type" value="Genomic_DNA"/>
</dbReference>
<gene>
    <name evidence="1" type="ORF">UFOPK4319_00904</name>
</gene>
<sequence length="82" mass="8619">MLTSSLKRVDIAIFDLIATVAAGSFLKDALDPQASICGRLYNLARGGIGISYSGEYLSSYKAVIDKAVADILSGKIVVPTKP</sequence>
<reference evidence="1" key="1">
    <citation type="submission" date="2020-05" db="EMBL/GenBank/DDBJ databases">
        <authorList>
            <person name="Chiriac C."/>
            <person name="Salcher M."/>
            <person name="Ghai R."/>
            <person name="Kavagutti S V."/>
        </authorList>
    </citation>
    <scope>NUCLEOTIDE SEQUENCE</scope>
</reference>